<dbReference type="Proteomes" id="UP000694865">
    <property type="component" value="Unplaced"/>
</dbReference>
<evidence type="ECO:0000313" key="3">
    <source>
        <dbReference type="RefSeq" id="XP_006815082.1"/>
    </source>
</evidence>
<name>A0ABM0M4Z1_SACKO</name>
<evidence type="ECO:0000313" key="2">
    <source>
        <dbReference type="Proteomes" id="UP000694865"/>
    </source>
</evidence>
<feature type="compositionally biased region" description="Basic and acidic residues" evidence="1">
    <location>
        <begin position="53"/>
        <end position="62"/>
    </location>
</feature>
<feature type="compositionally biased region" description="Acidic residues" evidence="1">
    <location>
        <begin position="281"/>
        <end position="295"/>
    </location>
</feature>
<dbReference type="GeneID" id="102806085"/>
<sequence length="419" mass="46106">MGKHMHGSTDCYSCMKHDSRDIASLNITEQEHDLITESSKNRSGKVRVKKHHLPTESKERVQNDQTSLKTSYISYADSDSDTCDPHSAQTTKRRKWPRHHKKRQGHGGTSNMTDERNNETIETEENQGGNGIENLVGDHNKDQGDGNKNQHGDGNKNQDGNGNEDQGDDNEDQDDGNENQDGDGNDQSDGNEDQDDGNENQDGDGNENQDGDGNEDQGDGNEDQDDGNENQDGDGNENQDGDGNENQDGDGNENEDGDGNDQGDGNDDQDDGNDDGRENQGGDESDLYSSDDDGENGVVPPNLDSGMDTTSGEEMDSDDDDRNSTHHRIHAHTQIETTWPSDSEYIEPTCVSNDEDDDNVADSDGWTPTLRRHVVEEFTGEHPGPNVNKADIPTPISAFEKIFPKSLVTKLRRETNAYD</sequence>
<protein>
    <submittedName>
        <fullName evidence="3">Uncharacterized protein DDB_G0290685-like</fullName>
    </submittedName>
</protein>
<evidence type="ECO:0000256" key="1">
    <source>
        <dbReference type="SAM" id="MobiDB-lite"/>
    </source>
</evidence>
<accession>A0ABM0M4Z1</accession>
<gene>
    <name evidence="3" type="primary">LOC102806085</name>
</gene>
<keyword evidence="2" id="KW-1185">Reference proteome</keyword>
<feature type="compositionally biased region" description="Polar residues" evidence="1">
    <location>
        <begin position="63"/>
        <end position="73"/>
    </location>
</feature>
<feature type="compositionally biased region" description="Basic residues" evidence="1">
    <location>
        <begin position="91"/>
        <end position="105"/>
    </location>
</feature>
<feature type="compositionally biased region" description="Acidic residues" evidence="1">
    <location>
        <begin position="311"/>
        <end position="321"/>
    </location>
</feature>
<feature type="region of interest" description="Disordered" evidence="1">
    <location>
        <begin position="34"/>
        <end position="367"/>
    </location>
</feature>
<feature type="compositionally biased region" description="Acidic residues" evidence="1">
    <location>
        <begin position="165"/>
        <end position="273"/>
    </location>
</feature>
<feature type="compositionally biased region" description="Basic residues" evidence="1">
    <location>
        <begin position="42"/>
        <end position="52"/>
    </location>
</feature>
<proteinExistence type="predicted"/>
<dbReference type="RefSeq" id="XP_006815082.1">
    <property type="nucleotide sequence ID" value="XM_006815019.1"/>
</dbReference>
<feature type="compositionally biased region" description="Basic and acidic residues" evidence="1">
    <location>
        <begin position="136"/>
        <end position="156"/>
    </location>
</feature>
<organism evidence="2 3">
    <name type="scientific">Saccoglossus kowalevskii</name>
    <name type="common">Acorn worm</name>
    <dbReference type="NCBI Taxonomy" id="10224"/>
    <lineage>
        <taxon>Eukaryota</taxon>
        <taxon>Metazoa</taxon>
        <taxon>Hemichordata</taxon>
        <taxon>Enteropneusta</taxon>
        <taxon>Harrimaniidae</taxon>
        <taxon>Saccoglossus</taxon>
    </lineage>
</organism>
<reference evidence="3" key="1">
    <citation type="submission" date="2025-08" db="UniProtKB">
        <authorList>
            <consortium name="RefSeq"/>
        </authorList>
    </citation>
    <scope>IDENTIFICATION</scope>
    <source>
        <tissue evidence="3">Testes</tissue>
    </source>
</reference>